<evidence type="ECO:0000259" key="2">
    <source>
        <dbReference type="Pfam" id="PF10373"/>
    </source>
</evidence>
<feature type="region of interest" description="Disordered" evidence="1">
    <location>
        <begin position="169"/>
        <end position="192"/>
    </location>
</feature>
<feature type="compositionally biased region" description="Polar residues" evidence="1">
    <location>
        <begin position="678"/>
        <end position="692"/>
    </location>
</feature>
<dbReference type="SUPFAM" id="SSF48452">
    <property type="entry name" value="TPR-like"/>
    <property type="match status" value="1"/>
</dbReference>
<dbReference type="Pfam" id="PF10374">
    <property type="entry name" value="EST1"/>
    <property type="match status" value="1"/>
</dbReference>
<organism evidence="4 5">
    <name type="scientific">Scleroderma citrinum Foug A</name>
    <dbReference type="NCBI Taxonomy" id="1036808"/>
    <lineage>
        <taxon>Eukaryota</taxon>
        <taxon>Fungi</taxon>
        <taxon>Dikarya</taxon>
        <taxon>Basidiomycota</taxon>
        <taxon>Agaricomycotina</taxon>
        <taxon>Agaricomycetes</taxon>
        <taxon>Agaricomycetidae</taxon>
        <taxon>Boletales</taxon>
        <taxon>Sclerodermatineae</taxon>
        <taxon>Sclerodermataceae</taxon>
        <taxon>Scleroderma</taxon>
    </lineage>
</organism>
<feature type="compositionally biased region" description="Acidic residues" evidence="1">
    <location>
        <begin position="756"/>
        <end position="768"/>
    </location>
</feature>
<feature type="region of interest" description="Disordered" evidence="1">
    <location>
        <begin position="595"/>
        <end position="619"/>
    </location>
</feature>
<dbReference type="InterPro" id="IPR018834">
    <property type="entry name" value="DNA/RNA-bd_Est1-type"/>
</dbReference>
<keyword evidence="5" id="KW-1185">Reference proteome</keyword>
<dbReference type="AlphaFoldDB" id="A0A0C3E8G9"/>
<feature type="region of interest" description="Disordered" evidence="1">
    <location>
        <begin position="678"/>
        <end position="773"/>
    </location>
</feature>
<sequence>REAKGIHQGLKELLKTRNPWDKEVEFNRKNLRRLYLRLLLLEPYAKESKDAETHLWMQTSYPFISRYKQDVATLDRALQQQQQQRTRSSRQNHHSNQQQNQQQHDQRQHGPVEYRKLMQRFRQFLAEEEKFWIAFVARYYRQFRLPEAEPALLALGVVPTAMSVRIPELGDVGDGGSADPTTPNTARDHFGFPPEDVVAPPLPAGLGEREQHAARLAILAKAFVCLGDIARYRELYNESGGRPRAGQEDGPGVMPARRGRHRRPGLEQVARARTYNRSISFYDHARALVPSDGNAAHQLAILSFYGGDVFDALYWYLRALCVKAPYEAAVENLRKVFNRAIGEGAARWAKEGARGEEEGAEVPAKVKVDRMKDNIVLLHALLRVGAERLNIGAEVISSDIEQSFRAFISDRVLPIDMVTRVVVLTHGAVWKHRMIRDNPRVSSHLHNNSDTPLTVEFRLLTHLLTLHRVLLEVGTAQLATPPPSDAPDNDLAPKITAAFRRMLPALRVASKWMVGNVGYIIKVAPSSSSEHGEEGSVLRGAMSLFYNRFAEFYTALGVVFPLDRLPRLEAPLDEDIDLRGFLPLRGRMLGDVADGEKSTTASSIGENLGDRGSSTRQNGDGDVHAAMEKVHPNEEQLMRICDLLMDAKGLAKIEGFPVYVKGSTFQFDGAKGMAKTENAQSTAIPVTNSNPSPNLPEERGREWMHRHHQEQHQHNHPMVTSDQELDDDEMTDTGRTDDDPVGDAFRQVLDNHDSSENEMEDDEDEDEIVWNPRPIGSPPKVVLPATAITANMGAITAKAQAVAPTMTTSLSQPKSPSASAGTTAQDLLNNVMGFGASRHGLRTGGGPMVSPRLSSGVISSPPPPLLFGGSQNAPVSIWSTSLDQGP</sequence>
<feature type="domain" description="DNA/RNA-binding" evidence="2">
    <location>
        <begin position="278"/>
        <end position="586"/>
    </location>
</feature>
<evidence type="ECO:0000259" key="3">
    <source>
        <dbReference type="Pfam" id="PF10374"/>
    </source>
</evidence>
<feature type="non-terminal residue" evidence="4">
    <location>
        <position position="886"/>
    </location>
</feature>
<accession>A0A0C3E8G9</accession>
<evidence type="ECO:0000313" key="5">
    <source>
        <dbReference type="Proteomes" id="UP000053989"/>
    </source>
</evidence>
<dbReference type="PANTHER" id="PTHR15696">
    <property type="entry name" value="SMG-7 SUPPRESSOR WITH MORPHOLOGICAL EFFECT ON GENITALIA PROTEIN 7"/>
    <property type="match status" value="1"/>
</dbReference>
<dbReference type="InterPro" id="IPR011990">
    <property type="entry name" value="TPR-like_helical_dom_sf"/>
</dbReference>
<dbReference type="EMBL" id="KN822027">
    <property type="protein sequence ID" value="KIM64674.1"/>
    <property type="molecule type" value="Genomic_DNA"/>
</dbReference>
<reference evidence="4 5" key="1">
    <citation type="submission" date="2014-04" db="EMBL/GenBank/DDBJ databases">
        <authorList>
            <consortium name="DOE Joint Genome Institute"/>
            <person name="Kuo A."/>
            <person name="Kohler A."/>
            <person name="Nagy L.G."/>
            <person name="Floudas D."/>
            <person name="Copeland A."/>
            <person name="Barry K.W."/>
            <person name="Cichocki N."/>
            <person name="Veneault-Fourrey C."/>
            <person name="LaButti K."/>
            <person name="Lindquist E.A."/>
            <person name="Lipzen A."/>
            <person name="Lundell T."/>
            <person name="Morin E."/>
            <person name="Murat C."/>
            <person name="Sun H."/>
            <person name="Tunlid A."/>
            <person name="Henrissat B."/>
            <person name="Grigoriev I.V."/>
            <person name="Hibbett D.S."/>
            <person name="Martin F."/>
            <person name="Nordberg H.P."/>
            <person name="Cantor M.N."/>
            <person name="Hua S.X."/>
        </authorList>
    </citation>
    <scope>NUCLEOTIDE SEQUENCE [LARGE SCALE GENOMIC DNA]</scope>
    <source>
        <strain evidence="4 5">Foug A</strain>
    </source>
</reference>
<evidence type="ECO:0000313" key="4">
    <source>
        <dbReference type="EMBL" id="KIM64674.1"/>
    </source>
</evidence>
<feature type="compositionally biased region" description="Low complexity" evidence="1">
    <location>
        <begin position="94"/>
        <end position="103"/>
    </location>
</feature>
<dbReference type="Pfam" id="PF10373">
    <property type="entry name" value="EST1_DNA_bind"/>
    <property type="match status" value="1"/>
</dbReference>
<dbReference type="HOGENOM" id="CLU_011778_0_0_1"/>
<dbReference type="Proteomes" id="UP000053989">
    <property type="component" value="Unassembled WGS sequence"/>
</dbReference>
<protein>
    <recommendedName>
        <fullName evidence="6">DNA/RNA-binding domain-containing protein</fullName>
    </recommendedName>
</protein>
<feature type="region of interest" description="Disordered" evidence="1">
    <location>
        <begin position="846"/>
        <end position="886"/>
    </location>
</feature>
<name>A0A0C3E8G9_9AGAM</name>
<dbReference type="OrthoDB" id="69928at2759"/>
<feature type="non-terminal residue" evidence="4">
    <location>
        <position position="1"/>
    </location>
</feature>
<dbReference type="InterPro" id="IPR045153">
    <property type="entry name" value="Est1/Ebs1-like"/>
</dbReference>
<feature type="domain" description="Telomerase activating protein Est1-like N-terminal" evidence="3">
    <location>
        <begin position="51"/>
        <end position="237"/>
    </location>
</feature>
<dbReference type="Gene3D" id="1.25.40.10">
    <property type="entry name" value="Tetratricopeptide repeat domain"/>
    <property type="match status" value="1"/>
</dbReference>
<dbReference type="STRING" id="1036808.A0A0C3E8G9"/>
<dbReference type="InterPro" id="IPR019458">
    <property type="entry name" value="Est1-like_N"/>
</dbReference>
<dbReference type="PANTHER" id="PTHR15696:SF36">
    <property type="entry name" value="NONSENSE-MEDIATED MRNA DECAY FACTOR"/>
    <property type="match status" value="1"/>
</dbReference>
<dbReference type="InParanoid" id="A0A0C3E8G9"/>
<feature type="compositionally biased region" description="Polar residues" evidence="1">
    <location>
        <begin position="869"/>
        <end position="886"/>
    </location>
</feature>
<feature type="region of interest" description="Disordered" evidence="1">
    <location>
        <begin position="76"/>
        <end position="109"/>
    </location>
</feature>
<gene>
    <name evidence="4" type="ORF">SCLCIDRAFT_43473</name>
</gene>
<evidence type="ECO:0008006" key="6">
    <source>
        <dbReference type="Google" id="ProtNLM"/>
    </source>
</evidence>
<feature type="region of interest" description="Disordered" evidence="1">
    <location>
        <begin position="239"/>
        <end position="263"/>
    </location>
</feature>
<proteinExistence type="predicted"/>
<evidence type="ECO:0000256" key="1">
    <source>
        <dbReference type="SAM" id="MobiDB-lite"/>
    </source>
</evidence>
<reference evidence="5" key="2">
    <citation type="submission" date="2015-01" db="EMBL/GenBank/DDBJ databases">
        <title>Evolutionary Origins and Diversification of the Mycorrhizal Mutualists.</title>
        <authorList>
            <consortium name="DOE Joint Genome Institute"/>
            <consortium name="Mycorrhizal Genomics Consortium"/>
            <person name="Kohler A."/>
            <person name="Kuo A."/>
            <person name="Nagy L.G."/>
            <person name="Floudas D."/>
            <person name="Copeland A."/>
            <person name="Barry K.W."/>
            <person name="Cichocki N."/>
            <person name="Veneault-Fourrey C."/>
            <person name="LaButti K."/>
            <person name="Lindquist E.A."/>
            <person name="Lipzen A."/>
            <person name="Lundell T."/>
            <person name="Morin E."/>
            <person name="Murat C."/>
            <person name="Riley R."/>
            <person name="Ohm R."/>
            <person name="Sun H."/>
            <person name="Tunlid A."/>
            <person name="Henrissat B."/>
            <person name="Grigoriev I.V."/>
            <person name="Hibbett D.S."/>
            <person name="Martin F."/>
        </authorList>
    </citation>
    <scope>NUCLEOTIDE SEQUENCE [LARGE SCALE GENOMIC DNA]</scope>
    <source>
        <strain evidence="5">Foug A</strain>
    </source>
</reference>